<keyword evidence="2 4" id="KW-0479">Metal-binding</keyword>
<sequence length="227" mass="25426">MSAEQYLWESIVFPDRFKAVEDGQMPNGYDAILSNRELKDLVAYLSSLGSSPNFRNVIGLADAPQTRQATDGLTLKLTNIENGRQLFTETFQCQSCHGWGEHFAGQDLAAPSLNGVGLMGRDWLTTSIRDPSKQIAKKYRSVQCLTEDGDTHVGRLLSQDDARIELLSQDASGKYHIRKLKRDELVEIRDGSEVLIRDTSPMPAWTSQQMSDSQLDDIVSFLLTLRD</sequence>
<dbReference type="InterPro" id="IPR009056">
    <property type="entry name" value="Cyt_c-like_dom"/>
</dbReference>
<dbReference type="PANTHER" id="PTHR33546:SF1">
    <property type="entry name" value="LARGE, MULTIFUNCTIONAL SECRETED PROTEIN"/>
    <property type="match status" value="1"/>
</dbReference>
<evidence type="ECO:0000259" key="5">
    <source>
        <dbReference type="PROSITE" id="PS51007"/>
    </source>
</evidence>
<evidence type="ECO:0000256" key="1">
    <source>
        <dbReference type="ARBA" id="ARBA00022617"/>
    </source>
</evidence>
<evidence type="ECO:0000256" key="4">
    <source>
        <dbReference type="PROSITE-ProRule" id="PRU00433"/>
    </source>
</evidence>
<keyword evidence="7" id="KW-1185">Reference proteome</keyword>
<name>A0ABX5XLQ4_9BACT</name>
<gene>
    <name evidence="6" type="ORF">TBK1r_18520</name>
</gene>
<evidence type="ECO:0000256" key="3">
    <source>
        <dbReference type="ARBA" id="ARBA00023004"/>
    </source>
</evidence>
<evidence type="ECO:0000313" key="6">
    <source>
        <dbReference type="EMBL" id="QDV82920.1"/>
    </source>
</evidence>
<dbReference type="Pfam" id="PF00034">
    <property type="entry name" value="Cytochrom_C"/>
    <property type="match status" value="1"/>
</dbReference>
<dbReference type="PANTHER" id="PTHR33546">
    <property type="entry name" value="LARGE, MULTIFUNCTIONAL SECRETED PROTEIN-RELATED"/>
    <property type="match status" value="1"/>
</dbReference>
<dbReference type="SUPFAM" id="SSF46626">
    <property type="entry name" value="Cytochrome c"/>
    <property type="match status" value="1"/>
</dbReference>
<dbReference type="Proteomes" id="UP000318081">
    <property type="component" value="Chromosome"/>
</dbReference>
<dbReference type="InterPro" id="IPR036909">
    <property type="entry name" value="Cyt_c-like_dom_sf"/>
</dbReference>
<keyword evidence="1 4" id="KW-0349">Heme</keyword>
<evidence type="ECO:0000313" key="7">
    <source>
        <dbReference type="Proteomes" id="UP000318081"/>
    </source>
</evidence>
<accession>A0ABX5XLQ4</accession>
<feature type="domain" description="Cytochrome c" evidence="5">
    <location>
        <begin position="78"/>
        <end position="226"/>
    </location>
</feature>
<keyword evidence="3 4" id="KW-0408">Iron</keyword>
<reference evidence="6 7" key="1">
    <citation type="submission" date="2019-02" db="EMBL/GenBank/DDBJ databases">
        <title>Deep-cultivation of Planctomycetes and their phenomic and genomic characterization uncovers novel biology.</title>
        <authorList>
            <person name="Wiegand S."/>
            <person name="Jogler M."/>
            <person name="Boedeker C."/>
            <person name="Pinto D."/>
            <person name="Vollmers J."/>
            <person name="Rivas-Marin E."/>
            <person name="Kohn T."/>
            <person name="Peeters S.H."/>
            <person name="Heuer A."/>
            <person name="Rast P."/>
            <person name="Oberbeckmann S."/>
            <person name="Bunk B."/>
            <person name="Jeske O."/>
            <person name="Meyerdierks A."/>
            <person name="Storesund J.E."/>
            <person name="Kallscheuer N."/>
            <person name="Luecker S."/>
            <person name="Lage O.M."/>
            <person name="Pohl T."/>
            <person name="Merkel B.J."/>
            <person name="Hornburger P."/>
            <person name="Mueller R.-W."/>
            <person name="Bruemmer F."/>
            <person name="Labrenz M."/>
            <person name="Spormann A.M."/>
            <person name="Op den Camp H."/>
            <person name="Overmann J."/>
            <person name="Amann R."/>
            <person name="Jetten M.S.M."/>
            <person name="Mascher T."/>
            <person name="Medema M.H."/>
            <person name="Devos D.P."/>
            <person name="Kaster A.-K."/>
            <person name="Ovreas L."/>
            <person name="Rohde M."/>
            <person name="Galperin M.Y."/>
            <person name="Jogler C."/>
        </authorList>
    </citation>
    <scope>NUCLEOTIDE SEQUENCE [LARGE SCALE GENOMIC DNA]</scope>
    <source>
        <strain evidence="6 7">TBK1r</strain>
    </source>
</reference>
<evidence type="ECO:0000256" key="2">
    <source>
        <dbReference type="ARBA" id="ARBA00022723"/>
    </source>
</evidence>
<organism evidence="6 7">
    <name type="scientific">Stieleria magnilauensis</name>
    <dbReference type="NCBI Taxonomy" id="2527963"/>
    <lineage>
        <taxon>Bacteria</taxon>
        <taxon>Pseudomonadati</taxon>
        <taxon>Planctomycetota</taxon>
        <taxon>Planctomycetia</taxon>
        <taxon>Pirellulales</taxon>
        <taxon>Pirellulaceae</taxon>
        <taxon>Stieleria</taxon>
    </lineage>
</organism>
<proteinExistence type="predicted"/>
<protein>
    <submittedName>
        <fullName evidence="6">Cytochrome c</fullName>
    </submittedName>
</protein>
<dbReference type="PROSITE" id="PS51007">
    <property type="entry name" value="CYTC"/>
    <property type="match status" value="1"/>
</dbReference>
<dbReference type="EMBL" id="CP036432">
    <property type="protein sequence ID" value="QDV82920.1"/>
    <property type="molecule type" value="Genomic_DNA"/>
</dbReference>
<dbReference type="Gene3D" id="1.10.760.10">
    <property type="entry name" value="Cytochrome c-like domain"/>
    <property type="match status" value="1"/>
</dbReference>